<sequence>MSTTTITTTVPAAPSKSAPPTPTATTTAAGAAGATTNTRTADCRKFSPNIFNKSKCSHCFRQREEHSAAALECNRASRKVSKCGYLFVAPDWDFSNPLYRTKRWQRRWFVLYDDGELTYSVDDYPETIPQACVDMTKVLEVTGAVEVTGHPNSIAITAPERVTFVKGTSSEESQWWLNILAAFPKSKGRHKRSATLPGGQVVGSLRQSSNGDLTLSTKLGNRHSSYHKDTLTSSQSAGNLLTSLDLGPSSTKTAAPPLTTTQTALADDEEDDGVETGEDVDEDEEEDTAVPRKSKTAGMGGQDENNRNAGNEITNRVSQPTTCLLIEDIRRDEKTIKDIANTITNLSQQQNKRWSTAVNNALNNQHHFGHHSQYQVTSRDETDFQVSSNHSSSSGNKSQNAASERPKSLPLASNSTPAIVSAIVKKIPTVMEQGDKAKPTARLQLHLKSPKHYQHERGDPDGGCNLDELCVNYMAKTDELRSVGKANSKSSSGQGKPPVKEESLNAKKGWLMKQDNRTGEWSKHWFTLSGAALFYYRDPLCEERGVLDGVLDVNSLTSVIAEPAASKQHAFQLTTWDKQRLVLASLSPSSRNSWLAVLRSAAGLPQLDTPPKQTDIEQDFIKAQLQQPSSSPVTPGTPAGPHFSSDEEYRTASEGGRRDSLDWGSPLSPSPPVLRSCLRNRSLASLHKRSRSSPPSSRRSTVDSVASDELPLLVVPEEMQPTDSRELKQQCDTLRAEASLREARMSELLATLQRTEQQLTARLQEQQQQLNSELTQAKQSASDLMHNLGLQLTESQCQIKQLEDRLAQGIEENEGLYKRLRELQAQDHSGGGGTLSNLQRHKIKRMDSLSDLTTISDIDPYCLQRDSLAEEYNELRSRFEKAVNEIRAMKRELKQSQNQYDALELAQAALQQKLERRQHEDGAQLQLMAARIQDLTLKYSSSERQVRALKQKLAKSERRRSLSLKGKEQLELKLSELQRETVERQEGTPPESSSSESSGQSPLNAHLLQRLHSLEHVLLGSKERLEQSLTQLQQIRAGQRTRRSVSPMNDRKDGLRQLERALAETCVMVSEQMELTCLQDSCHKCCDLRQRVEKLSALQQQTETDLQRSEQLLEQRESDLAQALEKCASQEQEQELLLQQRQELSEELGRQQERCRRLEKRLELLEREHGKQLECLREVYHTEHANAADEQSFRKRYQTEIEQLRTLCEKGLSAMETSHKRLTLDLEQKHKMEIERLLAEKETALAEETQATLAALDAMRKAHQSEVQREVARFKQEFLRQVQRGEQMRGDGAKLKEEDLGELRMEILAFSEKYSIKCVENAALEEKLHMANSKLRHFQQMQQLELRNKQFRAHLASDDPSNDVHFVQGLTSDAREDADCEDSEPAPQIWGATATRTTATATATTTTTTTATTTTSAAPSDTRSNPDSDTETETADSSRAPTEKMEQSLFVIPSHMLNSSPVPAANASDQSQRSQLYRDLDGPEDGYEPCYRPFDIFAIYQNRLSYQGLRGSSTFGKSLRKSAAQTSPASSELTTTAPTTDPKKPSHKQMFKTAAVINIQQQVAQDEKAQ</sequence>
<feature type="region of interest" description="Disordered" evidence="2">
    <location>
        <begin position="481"/>
        <end position="508"/>
    </location>
</feature>
<evidence type="ECO:0000313" key="5">
    <source>
        <dbReference type="Proteomes" id="UP000008711"/>
    </source>
</evidence>
<reference evidence="4 5" key="1">
    <citation type="journal article" date="2007" name="Nature">
        <title>Evolution of genes and genomes on the Drosophila phylogeny.</title>
        <authorList>
            <consortium name="Drosophila 12 Genomes Consortium"/>
            <person name="Clark A.G."/>
            <person name="Eisen M.B."/>
            <person name="Smith D.R."/>
            <person name="Bergman C.M."/>
            <person name="Oliver B."/>
            <person name="Markow T.A."/>
            <person name="Kaufman T.C."/>
            <person name="Kellis M."/>
            <person name="Gelbart W."/>
            <person name="Iyer V.N."/>
            <person name="Pollard D.A."/>
            <person name="Sackton T.B."/>
            <person name="Larracuente A.M."/>
            <person name="Singh N.D."/>
            <person name="Abad J.P."/>
            <person name="Abt D.N."/>
            <person name="Adryan B."/>
            <person name="Aguade M."/>
            <person name="Akashi H."/>
            <person name="Anderson W.W."/>
            <person name="Aquadro C.F."/>
            <person name="Ardell D.H."/>
            <person name="Arguello R."/>
            <person name="Artieri C.G."/>
            <person name="Barbash D.A."/>
            <person name="Barker D."/>
            <person name="Barsanti P."/>
            <person name="Batterham P."/>
            <person name="Batzoglou S."/>
            <person name="Begun D."/>
            <person name="Bhutkar A."/>
            <person name="Blanco E."/>
            <person name="Bosak S.A."/>
            <person name="Bradley R.K."/>
            <person name="Brand A.D."/>
            <person name="Brent M.R."/>
            <person name="Brooks A.N."/>
            <person name="Brown R.H."/>
            <person name="Butlin R.K."/>
            <person name="Caggese C."/>
            <person name="Calvi B.R."/>
            <person name="Bernardo de Carvalho A."/>
            <person name="Caspi A."/>
            <person name="Castrezana S."/>
            <person name="Celniker S.E."/>
            <person name="Chang J.L."/>
            <person name="Chapple C."/>
            <person name="Chatterji S."/>
            <person name="Chinwalla A."/>
            <person name="Civetta A."/>
            <person name="Clifton S.W."/>
            <person name="Comeron J.M."/>
            <person name="Costello J.C."/>
            <person name="Coyne J.A."/>
            <person name="Daub J."/>
            <person name="David R.G."/>
            <person name="Delcher A.L."/>
            <person name="Delehaunty K."/>
            <person name="Do C.B."/>
            <person name="Ebling H."/>
            <person name="Edwards K."/>
            <person name="Eickbush T."/>
            <person name="Evans J.D."/>
            <person name="Filipski A."/>
            <person name="Findeiss S."/>
            <person name="Freyhult E."/>
            <person name="Fulton L."/>
            <person name="Fulton R."/>
            <person name="Garcia A.C."/>
            <person name="Gardiner A."/>
            <person name="Garfield D.A."/>
            <person name="Garvin B.E."/>
            <person name="Gibson G."/>
            <person name="Gilbert D."/>
            <person name="Gnerre S."/>
            <person name="Godfrey J."/>
            <person name="Good R."/>
            <person name="Gotea V."/>
            <person name="Gravely B."/>
            <person name="Greenberg A.J."/>
            <person name="Griffiths-Jones S."/>
            <person name="Gross S."/>
            <person name="Guigo R."/>
            <person name="Gustafson E.A."/>
            <person name="Haerty W."/>
            <person name="Hahn M.W."/>
            <person name="Halligan D.L."/>
            <person name="Halpern A.L."/>
            <person name="Halter G.M."/>
            <person name="Han M.V."/>
            <person name="Heger A."/>
            <person name="Hillier L."/>
            <person name="Hinrichs A.S."/>
            <person name="Holmes I."/>
            <person name="Hoskins R.A."/>
            <person name="Hubisz M.J."/>
            <person name="Hultmark D."/>
            <person name="Huntley M.A."/>
            <person name="Jaffe D.B."/>
            <person name="Jagadeeshan S."/>
            <person name="Jeck W.R."/>
            <person name="Johnson J."/>
            <person name="Jones C.D."/>
            <person name="Jordan W.C."/>
            <person name="Karpen G.H."/>
            <person name="Kataoka E."/>
            <person name="Keightley P.D."/>
            <person name="Kheradpour P."/>
            <person name="Kirkness E.F."/>
            <person name="Koerich L.B."/>
            <person name="Kristiansen K."/>
            <person name="Kudrna D."/>
            <person name="Kulathinal R.J."/>
            <person name="Kumar S."/>
            <person name="Kwok R."/>
            <person name="Lander E."/>
            <person name="Langley C.H."/>
            <person name="Lapoint R."/>
            <person name="Lazzaro B.P."/>
            <person name="Lee S.J."/>
            <person name="Levesque L."/>
            <person name="Li R."/>
            <person name="Lin C.F."/>
            <person name="Lin M.F."/>
            <person name="Lindblad-Toh K."/>
            <person name="Llopart A."/>
            <person name="Long M."/>
            <person name="Low L."/>
            <person name="Lozovsky E."/>
            <person name="Lu J."/>
            <person name="Luo M."/>
            <person name="Machado C.A."/>
            <person name="Makalowski W."/>
            <person name="Marzo M."/>
            <person name="Matsuda M."/>
            <person name="Matzkin L."/>
            <person name="McAllister B."/>
            <person name="McBride C.S."/>
            <person name="McKernan B."/>
            <person name="McKernan K."/>
            <person name="Mendez-Lago M."/>
            <person name="Minx P."/>
            <person name="Mollenhauer M.U."/>
            <person name="Montooth K."/>
            <person name="Mount S.M."/>
            <person name="Mu X."/>
            <person name="Myers E."/>
            <person name="Negre B."/>
            <person name="Newfeld S."/>
            <person name="Nielsen R."/>
            <person name="Noor M.A."/>
            <person name="O'Grady P."/>
            <person name="Pachter L."/>
            <person name="Papaceit M."/>
            <person name="Parisi M.J."/>
            <person name="Parisi M."/>
            <person name="Parts L."/>
            <person name="Pedersen J.S."/>
            <person name="Pesole G."/>
            <person name="Phillippy A.M."/>
            <person name="Ponting C.P."/>
            <person name="Pop M."/>
            <person name="Porcelli D."/>
            <person name="Powell J.R."/>
            <person name="Prohaska S."/>
            <person name="Pruitt K."/>
            <person name="Puig M."/>
            <person name="Quesneville H."/>
            <person name="Ram K.R."/>
            <person name="Rand D."/>
            <person name="Rasmussen M.D."/>
            <person name="Reed L.K."/>
            <person name="Reenan R."/>
            <person name="Reily A."/>
            <person name="Remington K.A."/>
            <person name="Rieger T.T."/>
            <person name="Ritchie M.G."/>
            <person name="Robin C."/>
            <person name="Rogers Y.H."/>
            <person name="Rohde C."/>
            <person name="Rozas J."/>
            <person name="Rubenfield M.J."/>
            <person name="Ruiz A."/>
            <person name="Russo S."/>
            <person name="Salzberg S.L."/>
            <person name="Sanchez-Gracia A."/>
            <person name="Saranga D.J."/>
            <person name="Sato H."/>
            <person name="Schaeffer S.W."/>
            <person name="Schatz M.C."/>
            <person name="Schlenke T."/>
            <person name="Schwartz R."/>
            <person name="Segarra C."/>
            <person name="Singh R.S."/>
            <person name="Sirot L."/>
            <person name="Sirota M."/>
            <person name="Sisneros N.B."/>
            <person name="Smith C.D."/>
            <person name="Smith T.F."/>
            <person name="Spieth J."/>
            <person name="Stage D.E."/>
            <person name="Stark A."/>
            <person name="Stephan W."/>
            <person name="Strausberg R.L."/>
            <person name="Strempel S."/>
            <person name="Sturgill D."/>
            <person name="Sutton G."/>
            <person name="Sutton G.G."/>
            <person name="Tao W."/>
            <person name="Teichmann S."/>
            <person name="Tobari Y.N."/>
            <person name="Tomimura Y."/>
            <person name="Tsolas J.M."/>
            <person name="Valente V.L."/>
            <person name="Venter E."/>
            <person name="Venter J.C."/>
            <person name="Vicario S."/>
            <person name="Vieira F.G."/>
            <person name="Vilella A.J."/>
            <person name="Villasante A."/>
            <person name="Walenz B."/>
            <person name="Wang J."/>
            <person name="Wasserman M."/>
            <person name="Watts T."/>
            <person name="Wilson D."/>
            <person name="Wilson R.K."/>
            <person name="Wing R.A."/>
            <person name="Wolfner M.F."/>
            <person name="Wong A."/>
            <person name="Wong G.K."/>
            <person name="Wu C.I."/>
            <person name="Wu G."/>
            <person name="Yamamoto D."/>
            <person name="Yang H.P."/>
            <person name="Yang S.P."/>
            <person name="Yorke J.A."/>
            <person name="Yoshida K."/>
            <person name="Zdobnov E."/>
            <person name="Zhang P."/>
            <person name="Zhang Y."/>
            <person name="Zimin A.V."/>
            <person name="Baldwin J."/>
            <person name="Abdouelleil A."/>
            <person name="Abdulkadir J."/>
            <person name="Abebe A."/>
            <person name="Abera B."/>
            <person name="Abreu J."/>
            <person name="Acer S.C."/>
            <person name="Aftuck L."/>
            <person name="Alexander A."/>
            <person name="An P."/>
            <person name="Anderson E."/>
            <person name="Anderson S."/>
            <person name="Arachi H."/>
            <person name="Azer M."/>
            <person name="Bachantsang P."/>
            <person name="Barry A."/>
            <person name="Bayul T."/>
            <person name="Berlin A."/>
            <person name="Bessette D."/>
            <person name="Bloom T."/>
            <person name="Blye J."/>
            <person name="Boguslavskiy L."/>
            <person name="Bonnet C."/>
            <person name="Boukhgalter B."/>
            <person name="Bourzgui I."/>
            <person name="Brown A."/>
            <person name="Cahill P."/>
            <person name="Channer S."/>
            <person name="Cheshatsang Y."/>
            <person name="Chuda L."/>
            <person name="Citroen M."/>
            <person name="Collymore A."/>
            <person name="Cooke P."/>
            <person name="Costello M."/>
            <person name="D'Aco K."/>
            <person name="Daza R."/>
            <person name="De Haan G."/>
            <person name="DeGray S."/>
            <person name="DeMaso C."/>
            <person name="Dhargay N."/>
            <person name="Dooley K."/>
            <person name="Dooley E."/>
            <person name="Doricent M."/>
            <person name="Dorje P."/>
            <person name="Dorjee K."/>
            <person name="Dupes A."/>
            <person name="Elong R."/>
            <person name="Falk J."/>
            <person name="Farina A."/>
            <person name="Faro S."/>
            <person name="Ferguson D."/>
            <person name="Fisher S."/>
            <person name="Foley C.D."/>
            <person name="Franke A."/>
            <person name="Friedrich D."/>
            <person name="Gadbois L."/>
            <person name="Gearin G."/>
            <person name="Gearin C.R."/>
            <person name="Giannoukos G."/>
            <person name="Goode T."/>
            <person name="Graham J."/>
            <person name="Grandbois E."/>
            <person name="Grewal S."/>
            <person name="Gyaltsen K."/>
            <person name="Hafez N."/>
            <person name="Hagos B."/>
            <person name="Hall J."/>
            <person name="Henson C."/>
            <person name="Hollinger A."/>
            <person name="Honan T."/>
            <person name="Huard M.D."/>
            <person name="Hughes L."/>
            <person name="Hurhula B."/>
            <person name="Husby M.E."/>
            <person name="Kamat A."/>
            <person name="Kanga B."/>
            <person name="Kashin S."/>
            <person name="Khazanovich D."/>
            <person name="Kisner P."/>
            <person name="Lance K."/>
            <person name="Lara M."/>
            <person name="Lee W."/>
            <person name="Lennon N."/>
            <person name="Letendre F."/>
            <person name="LeVine R."/>
            <person name="Lipovsky A."/>
            <person name="Liu X."/>
            <person name="Liu J."/>
            <person name="Liu S."/>
            <person name="Lokyitsang T."/>
            <person name="Lokyitsang Y."/>
            <person name="Lubonja R."/>
            <person name="Lui A."/>
            <person name="MacDonald P."/>
            <person name="Magnisalis V."/>
            <person name="Maru K."/>
            <person name="Matthews C."/>
            <person name="McCusker W."/>
            <person name="McDonough S."/>
            <person name="Mehta T."/>
            <person name="Meldrim J."/>
            <person name="Meneus L."/>
            <person name="Mihai O."/>
            <person name="Mihalev A."/>
            <person name="Mihova T."/>
            <person name="Mittelman R."/>
            <person name="Mlenga V."/>
            <person name="Montmayeur A."/>
            <person name="Mulrain L."/>
            <person name="Navidi A."/>
            <person name="Naylor J."/>
            <person name="Negash T."/>
            <person name="Nguyen T."/>
            <person name="Nguyen N."/>
            <person name="Nicol R."/>
            <person name="Norbu C."/>
            <person name="Norbu N."/>
            <person name="Novod N."/>
            <person name="O'Neill B."/>
            <person name="Osman S."/>
            <person name="Markiewicz E."/>
            <person name="Oyono O.L."/>
            <person name="Patti C."/>
            <person name="Phunkhang P."/>
            <person name="Pierre F."/>
            <person name="Priest M."/>
            <person name="Raghuraman S."/>
            <person name="Rege F."/>
            <person name="Reyes R."/>
            <person name="Rise C."/>
            <person name="Rogov P."/>
            <person name="Ross K."/>
            <person name="Ryan E."/>
            <person name="Settipalli S."/>
            <person name="Shea T."/>
            <person name="Sherpa N."/>
            <person name="Shi L."/>
            <person name="Shih D."/>
            <person name="Sparrow T."/>
            <person name="Spaulding J."/>
            <person name="Stalker J."/>
            <person name="Stange-Thomann N."/>
            <person name="Stavropoulos S."/>
            <person name="Stone C."/>
            <person name="Strader C."/>
            <person name="Tesfaye S."/>
            <person name="Thomson T."/>
            <person name="Thoulutsang Y."/>
            <person name="Thoulutsang D."/>
            <person name="Topham K."/>
            <person name="Topping I."/>
            <person name="Tsamla T."/>
            <person name="Vassiliev H."/>
            <person name="Vo A."/>
            <person name="Wangchuk T."/>
            <person name="Wangdi T."/>
            <person name="Weiand M."/>
            <person name="Wilkinson J."/>
            <person name="Wilson A."/>
            <person name="Yadav S."/>
            <person name="Young G."/>
            <person name="Yu Q."/>
            <person name="Zembek L."/>
            <person name="Zhong D."/>
            <person name="Zimmer A."/>
            <person name="Zwirko Z."/>
            <person name="Jaffe D.B."/>
            <person name="Alvarez P."/>
            <person name="Brockman W."/>
            <person name="Butler J."/>
            <person name="Chin C."/>
            <person name="Gnerre S."/>
            <person name="Grabherr M."/>
            <person name="Kleber M."/>
            <person name="Mauceli E."/>
            <person name="MacCallum I."/>
        </authorList>
    </citation>
    <scope>NUCLEOTIDE SEQUENCE [LARGE SCALE GENOMIC DNA]</scope>
    <source>
        <strain evidence="4 5">TSC#14021-0224.01</strain>
    </source>
</reference>
<feature type="coiled-coil region" evidence="1">
    <location>
        <begin position="1227"/>
        <end position="1266"/>
    </location>
</feature>
<feature type="compositionally biased region" description="Low complexity" evidence="2">
    <location>
        <begin position="23"/>
        <end position="33"/>
    </location>
</feature>
<feature type="region of interest" description="Disordered" evidence="2">
    <location>
        <begin position="189"/>
        <end position="315"/>
    </location>
</feature>
<protein>
    <submittedName>
        <fullName evidence="4">Uncharacterized protein, isoform B</fullName>
    </submittedName>
</protein>
<feature type="compositionally biased region" description="Low complexity" evidence="2">
    <location>
        <begin position="1526"/>
        <end position="1540"/>
    </location>
</feature>
<feature type="domain" description="PH" evidence="3">
    <location>
        <begin position="79"/>
        <end position="185"/>
    </location>
</feature>
<feature type="region of interest" description="Disordered" evidence="2">
    <location>
        <begin position="1519"/>
        <end position="1549"/>
    </location>
</feature>
<feature type="compositionally biased region" description="Low complexity" evidence="2">
    <location>
        <begin position="1392"/>
        <end position="1418"/>
    </location>
</feature>
<feature type="region of interest" description="Disordered" evidence="2">
    <location>
        <begin position="369"/>
        <end position="413"/>
    </location>
</feature>
<feature type="compositionally biased region" description="Acidic residues" evidence="2">
    <location>
        <begin position="266"/>
        <end position="288"/>
    </location>
</feature>
<evidence type="ECO:0000256" key="1">
    <source>
        <dbReference type="SAM" id="Coils"/>
    </source>
</evidence>
<feature type="compositionally biased region" description="Low complexity" evidence="2">
    <location>
        <begin position="253"/>
        <end position="265"/>
    </location>
</feature>
<dbReference type="CDD" id="cd13275">
    <property type="entry name" value="PH_M-RIP"/>
    <property type="match status" value="1"/>
</dbReference>
<dbReference type="Pfam" id="PF00169">
    <property type="entry name" value="PH"/>
    <property type="match status" value="2"/>
</dbReference>
<dbReference type="KEGG" id="der:6540582"/>
<name>B3N5C5_DROER</name>
<evidence type="ECO:0000259" key="3">
    <source>
        <dbReference type="PROSITE" id="PS50003"/>
    </source>
</evidence>
<dbReference type="PROSITE" id="PS50003">
    <property type="entry name" value="PH_DOMAIN"/>
    <property type="match status" value="2"/>
</dbReference>
<dbReference type="PANTHER" id="PTHR17271">
    <property type="entry name" value="PLECKSTRIN HOMOLOGY PH DOMAIN-CONTAINING PROTEIN"/>
    <property type="match status" value="1"/>
</dbReference>
<feature type="region of interest" description="Disordered" evidence="2">
    <location>
        <begin position="1457"/>
        <end position="1484"/>
    </location>
</feature>
<feature type="compositionally biased region" description="Polar residues" evidence="2">
    <location>
        <begin position="1457"/>
        <end position="1475"/>
    </location>
</feature>
<feature type="region of interest" description="Disordered" evidence="2">
    <location>
        <begin position="975"/>
        <end position="1002"/>
    </location>
</feature>
<feature type="compositionally biased region" description="Basic and acidic residues" evidence="2">
    <location>
        <begin position="644"/>
        <end position="661"/>
    </location>
</feature>
<accession>B3N5C5</accession>
<dbReference type="CDD" id="cd01236">
    <property type="entry name" value="PH_RIP"/>
    <property type="match status" value="1"/>
</dbReference>
<dbReference type="GO" id="GO:0015629">
    <property type="term" value="C:actin cytoskeleton"/>
    <property type="evidence" value="ECO:0007669"/>
    <property type="project" value="TreeGrafter"/>
</dbReference>
<feature type="compositionally biased region" description="Basic and acidic residues" evidence="2">
    <location>
        <begin position="975"/>
        <end position="986"/>
    </location>
</feature>
<feature type="compositionally biased region" description="Polar residues" evidence="2">
    <location>
        <begin position="205"/>
        <end position="219"/>
    </location>
</feature>
<dbReference type="GO" id="GO:0051015">
    <property type="term" value="F:actin filament binding"/>
    <property type="evidence" value="ECO:0007669"/>
    <property type="project" value="TreeGrafter"/>
</dbReference>
<dbReference type="SMR" id="B3N5C5"/>
<feature type="region of interest" description="Disordered" evidence="2">
    <location>
        <begin position="1374"/>
        <end position="1443"/>
    </location>
</feature>
<evidence type="ECO:0000313" key="4">
    <source>
        <dbReference type="EMBL" id="EDV57955.2"/>
    </source>
</evidence>
<feature type="compositionally biased region" description="Low complexity" evidence="2">
    <location>
        <begin position="987"/>
        <end position="1002"/>
    </location>
</feature>
<feature type="coiled-coil region" evidence="1">
    <location>
        <begin position="749"/>
        <end position="826"/>
    </location>
</feature>
<dbReference type="PANTHER" id="PTHR17271:SF1">
    <property type="entry name" value="PROTEIN OUTSPREAD"/>
    <property type="match status" value="1"/>
</dbReference>
<dbReference type="EMBL" id="CH954177">
    <property type="protein sequence ID" value="EDV57955.2"/>
    <property type="molecule type" value="Genomic_DNA"/>
</dbReference>
<evidence type="ECO:0000256" key="2">
    <source>
        <dbReference type="SAM" id="MobiDB-lite"/>
    </source>
</evidence>
<reference evidence="4 5" key="2">
    <citation type="journal article" date="2008" name="Bioinformatics">
        <title>Assembly reconciliation.</title>
        <authorList>
            <person name="Zimin A.V."/>
            <person name="Smith D.R."/>
            <person name="Sutton G."/>
            <person name="Yorke J.A."/>
        </authorList>
    </citation>
    <scope>NUCLEOTIDE SEQUENCE [LARGE SCALE GENOMIC DNA]</scope>
    <source>
        <strain evidence="4 5">TSC#14021-0224.01</strain>
    </source>
</reference>
<dbReference type="OrthoDB" id="9942268at2759"/>
<gene>
    <name evidence="4" type="primary">Dere\GG24247</name>
    <name evidence="4" type="synonym">dere_GLEANR_8993</name>
    <name evidence="4" type="synonym">GG24247</name>
    <name evidence="4" type="ORF">Dere_GG24247</name>
</gene>
<feature type="coiled-coil region" evidence="1">
    <location>
        <begin position="1092"/>
        <end position="1168"/>
    </location>
</feature>
<organism evidence="4 5">
    <name type="scientific">Drosophila erecta</name>
    <name type="common">Fruit fly</name>
    <dbReference type="NCBI Taxonomy" id="7220"/>
    <lineage>
        <taxon>Eukaryota</taxon>
        <taxon>Metazoa</taxon>
        <taxon>Ecdysozoa</taxon>
        <taxon>Arthropoda</taxon>
        <taxon>Hexapoda</taxon>
        <taxon>Insecta</taxon>
        <taxon>Pterygota</taxon>
        <taxon>Neoptera</taxon>
        <taxon>Endopterygota</taxon>
        <taxon>Diptera</taxon>
        <taxon>Brachycera</taxon>
        <taxon>Muscomorpha</taxon>
        <taxon>Ephydroidea</taxon>
        <taxon>Drosophilidae</taxon>
        <taxon>Drosophila</taxon>
        <taxon>Sophophora</taxon>
    </lineage>
</organism>
<feature type="compositionally biased region" description="Polar residues" evidence="2">
    <location>
        <begin position="625"/>
        <end position="634"/>
    </location>
</feature>
<feature type="domain" description="PH" evidence="3">
    <location>
        <begin position="504"/>
        <end position="603"/>
    </location>
</feature>
<dbReference type="InterPro" id="IPR039597">
    <property type="entry name" value="M-RIP_PH"/>
</dbReference>
<feature type="compositionally biased region" description="Low complexity" evidence="2">
    <location>
        <begin position="387"/>
        <end position="403"/>
    </location>
</feature>
<feature type="region of interest" description="Disordered" evidence="2">
    <location>
        <begin position="1"/>
        <end position="33"/>
    </location>
</feature>
<feature type="compositionally biased region" description="Low complexity" evidence="2">
    <location>
        <begin position="1"/>
        <end position="16"/>
    </location>
</feature>
<dbReference type="InterPro" id="IPR001849">
    <property type="entry name" value="PH_domain"/>
</dbReference>
<keyword evidence="1" id="KW-0175">Coiled coil</keyword>
<keyword evidence="5" id="KW-1185">Reference proteome</keyword>
<dbReference type="eggNOG" id="KOG4807">
    <property type="taxonomic scope" value="Eukaryota"/>
</dbReference>
<dbReference type="HOGENOM" id="CLU_003696_0_0_1"/>
<dbReference type="InterPro" id="IPR052223">
    <property type="entry name" value="Actin_Cytoskeleton_Reg"/>
</dbReference>
<dbReference type="Gene3D" id="2.30.29.30">
    <property type="entry name" value="Pleckstrin-homology domain (PH domain)/Phosphotyrosine-binding domain (PTB)"/>
    <property type="match status" value="2"/>
</dbReference>
<feature type="region of interest" description="Disordered" evidence="2">
    <location>
        <begin position="625"/>
        <end position="712"/>
    </location>
</feature>
<feature type="compositionally biased region" description="Polar residues" evidence="2">
    <location>
        <begin position="231"/>
        <end position="252"/>
    </location>
</feature>
<dbReference type="SMART" id="SM00233">
    <property type="entry name" value="PH"/>
    <property type="match status" value="2"/>
</dbReference>
<dbReference type="SUPFAM" id="SSF50729">
    <property type="entry name" value="PH domain-like"/>
    <property type="match status" value="2"/>
</dbReference>
<dbReference type="InterPro" id="IPR011993">
    <property type="entry name" value="PH-like_dom_sf"/>
</dbReference>
<feature type="compositionally biased region" description="Polar residues" evidence="2">
    <location>
        <begin position="485"/>
        <end position="494"/>
    </location>
</feature>
<dbReference type="Proteomes" id="UP000008711">
    <property type="component" value="Unassembled WGS sequence"/>
</dbReference>
<proteinExistence type="predicted"/>